<dbReference type="Proteomes" id="UP000828941">
    <property type="component" value="Chromosome 8"/>
</dbReference>
<protein>
    <submittedName>
        <fullName evidence="1">Uncharacterized protein</fullName>
    </submittedName>
</protein>
<reference evidence="1 2" key="1">
    <citation type="journal article" date="2022" name="DNA Res.">
        <title>Chromosomal-level genome assembly of the orchid tree Bauhinia variegata (Leguminosae; Cercidoideae) supports the allotetraploid origin hypothesis of Bauhinia.</title>
        <authorList>
            <person name="Zhong Y."/>
            <person name="Chen Y."/>
            <person name="Zheng D."/>
            <person name="Pang J."/>
            <person name="Liu Y."/>
            <person name="Luo S."/>
            <person name="Meng S."/>
            <person name="Qian L."/>
            <person name="Wei D."/>
            <person name="Dai S."/>
            <person name="Zhou R."/>
        </authorList>
    </citation>
    <scope>NUCLEOTIDE SEQUENCE [LARGE SCALE GENOMIC DNA]</scope>
    <source>
        <strain evidence="1">BV-YZ2020</strain>
    </source>
</reference>
<name>A0ACB9MSZ6_BAUVA</name>
<proteinExistence type="predicted"/>
<sequence>MDSPSPHTLRNTLETLSCANGWSYAIFWRFDPRNSLLLTAADAYYNREQMEMDNMLAQVHVLGEGIVGQAAFAGNHRWIISDERNLAGMIASQDLRDDDSELRQHFFSGIKTIAMVSVKPWGVVQFGSKHKILERLDFLEQTQRIFSEMEDVGLLDPSDSVASPLDCENYDLNELLSSFISSENSCDWNLNSFHDDGDGSGELIRNAYSWANVDHFFPPISKNREEGMAPVHGDFSCFNDQLTAVSDAQIALSCWTNTNDFLKTNSSMDSVVATNACLGTLNGEVSPLSILELQLVPETRTQDVVDMCANTFDSNKLTVENPSEDSALTSLYGKNGLLEQRGTFEDKIGKSMNDQHSPQSTIATEDNVTETLSQLHGFSNNLKPVDIWEDLSQFCSMDDLCQWFDPSPEDSTCGTVTALDNTLSQTIEFNPTYSSPVGRDVLSGVPVNSEGQHTFASMHISDSTKLDFNCVLAGDRWGNILTPVVNATTDCGLSEFISELNNIGRLTRTRKGLFSELGIEDLLNGAANSNSLYRSNLEDRLSTNKRQRTDYSPAAVTCSGVKANSMQPVSNYRFVDKQETFPKSQVGLRTDDNHSVNNGKAVLPSQPEKPEELTKTTRKSSKTSRPQPKDRQQIQDSIKELRGIIPHGGKCSIDSLLDRTIKYMLFLQSIAKYADKLQEGNGSKLIEEGNGNGVVLKDKIVGDSKSGGGSTWALEVGGQTMVCPIIVEDMSSPGQMLIEMLCEGQGFFLEIADIIRRFGLNILKGKMEIREGKIWARFIVEAKRHVTRVDVFWFLIQLVQQTNSSGMDSDSANKPSNGPENRDATCIAMVMTVD</sequence>
<evidence type="ECO:0000313" key="1">
    <source>
        <dbReference type="EMBL" id="KAI4326792.1"/>
    </source>
</evidence>
<keyword evidence="2" id="KW-1185">Reference proteome</keyword>
<comment type="caution">
    <text evidence="1">The sequence shown here is derived from an EMBL/GenBank/DDBJ whole genome shotgun (WGS) entry which is preliminary data.</text>
</comment>
<accession>A0ACB9MSZ6</accession>
<evidence type="ECO:0000313" key="2">
    <source>
        <dbReference type="Proteomes" id="UP000828941"/>
    </source>
</evidence>
<dbReference type="EMBL" id="CM039433">
    <property type="protein sequence ID" value="KAI4326792.1"/>
    <property type="molecule type" value="Genomic_DNA"/>
</dbReference>
<gene>
    <name evidence="1" type="ORF">L6164_019326</name>
</gene>
<organism evidence="1 2">
    <name type="scientific">Bauhinia variegata</name>
    <name type="common">Purple orchid tree</name>
    <name type="synonym">Phanera variegata</name>
    <dbReference type="NCBI Taxonomy" id="167791"/>
    <lineage>
        <taxon>Eukaryota</taxon>
        <taxon>Viridiplantae</taxon>
        <taxon>Streptophyta</taxon>
        <taxon>Embryophyta</taxon>
        <taxon>Tracheophyta</taxon>
        <taxon>Spermatophyta</taxon>
        <taxon>Magnoliopsida</taxon>
        <taxon>eudicotyledons</taxon>
        <taxon>Gunneridae</taxon>
        <taxon>Pentapetalae</taxon>
        <taxon>rosids</taxon>
        <taxon>fabids</taxon>
        <taxon>Fabales</taxon>
        <taxon>Fabaceae</taxon>
        <taxon>Cercidoideae</taxon>
        <taxon>Cercideae</taxon>
        <taxon>Bauhiniinae</taxon>
        <taxon>Bauhinia</taxon>
    </lineage>
</organism>